<protein>
    <submittedName>
        <fullName evidence="2">Uncharacterized protein</fullName>
    </submittedName>
</protein>
<dbReference type="AlphaFoldDB" id="A0A3Q9FY84"/>
<evidence type="ECO:0000313" key="2">
    <source>
        <dbReference type="EMBL" id="AZQ73545.1"/>
    </source>
</evidence>
<evidence type="ECO:0000313" key="3">
    <source>
        <dbReference type="Proteomes" id="UP000267900"/>
    </source>
</evidence>
<dbReference type="OrthoDB" id="4248010at2"/>
<reference evidence="2 3" key="1">
    <citation type="submission" date="2018-12" db="EMBL/GenBank/DDBJ databases">
        <title>The whole draft genome of Streptomyce luteoverticillatus CGMCC 15060.</title>
        <authorList>
            <person name="Feng Z."/>
            <person name="Chen G."/>
            <person name="Zhang J."/>
            <person name="Zhu H."/>
            <person name="Yu X."/>
            <person name="Zhang W."/>
            <person name="Zhang X."/>
        </authorList>
    </citation>
    <scope>NUCLEOTIDE SEQUENCE [LARGE SCALE GENOMIC DNA]</scope>
    <source>
        <strain evidence="2 3">CGMCC 15060</strain>
    </source>
</reference>
<keyword evidence="1" id="KW-0472">Membrane</keyword>
<organism evidence="2 3">
    <name type="scientific">Streptomyces luteoverticillatus</name>
    <name type="common">Streptoverticillium luteoverticillatus</name>
    <dbReference type="NCBI Taxonomy" id="66425"/>
    <lineage>
        <taxon>Bacteria</taxon>
        <taxon>Bacillati</taxon>
        <taxon>Actinomycetota</taxon>
        <taxon>Actinomycetes</taxon>
        <taxon>Kitasatosporales</taxon>
        <taxon>Streptomycetaceae</taxon>
        <taxon>Streptomyces</taxon>
    </lineage>
</organism>
<keyword evidence="3" id="KW-1185">Reference proteome</keyword>
<sequence length="107" mass="11892">MYKLTPRHFAFPIAAFVGGVLGVDYADELAAHHVPLLTMVACCLSIFATVYTAVRWFIEVLSATTHKCRAAGCGFRVRVPSNDPGESRRWQEIAAAHPVHDQPYHRV</sequence>
<keyword evidence="1" id="KW-1133">Transmembrane helix</keyword>
<proteinExistence type="predicted"/>
<keyword evidence="1" id="KW-0812">Transmembrane</keyword>
<feature type="transmembrane region" description="Helical" evidence="1">
    <location>
        <begin position="36"/>
        <end position="58"/>
    </location>
</feature>
<dbReference type="Proteomes" id="UP000267900">
    <property type="component" value="Chromosome"/>
</dbReference>
<accession>A0A3Q9FY84</accession>
<dbReference type="EMBL" id="CP034587">
    <property type="protein sequence ID" value="AZQ73545.1"/>
    <property type="molecule type" value="Genomic_DNA"/>
</dbReference>
<name>A0A3Q9FY84_STRLT</name>
<evidence type="ECO:0000256" key="1">
    <source>
        <dbReference type="SAM" id="Phobius"/>
    </source>
</evidence>
<gene>
    <name evidence="2" type="ORF">EKH77_22080</name>
</gene>
<dbReference type="RefSeq" id="WP_126916058.1">
    <property type="nucleotide sequence ID" value="NZ_CP034587.1"/>
</dbReference>